<dbReference type="InterPro" id="IPR050523">
    <property type="entry name" value="AKR_Detox_Biosynth"/>
</dbReference>
<keyword evidence="1" id="KW-0560">Oxidoreductase</keyword>
<evidence type="ECO:0000313" key="4">
    <source>
        <dbReference type="Proteomes" id="UP001332192"/>
    </source>
</evidence>
<dbReference type="Pfam" id="PF00248">
    <property type="entry name" value="Aldo_ket_red"/>
    <property type="match status" value="1"/>
</dbReference>
<dbReference type="Gene3D" id="3.20.20.100">
    <property type="entry name" value="NADP-dependent oxidoreductase domain"/>
    <property type="match status" value="1"/>
</dbReference>
<dbReference type="SUPFAM" id="SSF51430">
    <property type="entry name" value="NAD(P)-linked oxidoreductase"/>
    <property type="match status" value="1"/>
</dbReference>
<dbReference type="InterPro" id="IPR036812">
    <property type="entry name" value="NAD(P)_OxRdtase_dom_sf"/>
</dbReference>
<evidence type="ECO:0000313" key="3">
    <source>
        <dbReference type="EMBL" id="WRP18059.1"/>
    </source>
</evidence>
<dbReference type="RefSeq" id="WP_324717330.1">
    <property type="nucleotide sequence ID" value="NZ_CP141615.1"/>
</dbReference>
<accession>A0ABZ1BZE0</accession>
<organism evidence="3 4">
    <name type="scientific">Carboxydichorda subterranea</name>
    <dbReference type="NCBI Taxonomy" id="3109565"/>
    <lineage>
        <taxon>Bacteria</taxon>
        <taxon>Bacillati</taxon>
        <taxon>Bacillota</taxon>
        <taxon>Limnochordia</taxon>
        <taxon>Limnochordales</taxon>
        <taxon>Geochordaceae</taxon>
        <taxon>Carboxydichorda</taxon>
    </lineage>
</organism>
<dbReference type="PANTHER" id="PTHR43364:SF4">
    <property type="entry name" value="NAD(P)-LINKED OXIDOREDUCTASE SUPERFAMILY PROTEIN"/>
    <property type="match status" value="1"/>
</dbReference>
<dbReference type="PRINTS" id="PR00069">
    <property type="entry name" value="ALDKETRDTASE"/>
</dbReference>
<proteinExistence type="predicted"/>
<dbReference type="PANTHER" id="PTHR43364">
    <property type="entry name" value="NADH-SPECIFIC METHYLGLYOXAL REDUCTASE-RELATED"/>
    <property type="match status" value="1"/>
</dbReference>
<evidence type="ECO:0000256" key="1">
    <source>
        <dbReference type="ARBA" id="ARBA00023002"/>
    </source>
</evidence>
<feature type="domain" description="NADP-dependent oxidoreductase" evidence="2">
    <location>
        <begin position="20"/>
        <end position="319"/>
    </location>
</feature>
<dbReference type="CDD" id="cd19087">
    <property type="entry name" value="AKR_AKR12A1_B1_C1"/>
    <property type="match status" value="1"/>
</dbReference>
<dbReference type="EMBL" id="CP141615">
    <property type="protein sequence ID" value="WRP18059.1"/>
    <property type="molecule type" value="Genomic_DNA"/>
</dbReference>
<reference evidence="3 4" key="1">
    <citation type="journal article" date="2024" name="Front. Microbiol.">
        <title>Novel thermophilic genera Geochorda gen. nov. and Carboxydochorda gen. nov. from the deep terrestrial subsurface reveal the ecophysiological diversity in the class Limnochordia.</title>
        <authorList>
            <person name="Karnachuk O.V."/>
            <person name="Lukina A.P."/>
            <person name="Avakyan M.R."/>
            <person name="Kadnikov V.V."/>
            <person name="Begmatov S."/>
            <person name="Beletsky A.V."/>
            <person name="Vlasova K.G."/>
            <person name="Novikov A.A."/>
            <person name="Shcherbakova V.A."/>
            <person name="Mardanov A.V."/>
            <person name="Ravin N.V."/>
        </authorList>
    </citation>
    <scope>NUCLEOTIDE SEQUENCE [LARGE SCALE GENOMIC DNA]</scope>
    <source>
        <strain evidence="3 4">L945</strain>
    </source>
</reference>
<name>A0ABZ1BZE0_9FIRM</name>
<dbReference type="InterPro" id="IPR020471">
    <property type="entry name" value="AKR"/>
</dbReference>
<dbReference type="InterPro" id="IPR023210">
    <property type="entry name" value="NADP_OxRdtase_dom"/>
</dbReference>
<sequence>MGEATLEYVRLGRAGVKVSRLCLGCMNFGWRTDEGESIRIIHRALDAGVNFLDTANVYGNRGGSETIVGKALKGRRDQVVLATKVFGEMGSGPNDRGTSRRHIMQQVEASLRRLQTEWIDLYQLHRPDPDTPMDETLSALNDLVRQGKVRYIGTSTFPAWQLVQMLWISDRMGFERIVSEQPPYSIFDRRVETEVLPACQAHGIGVIPWSPLAGGWLAGRYRRGAPIPEDARASDPNRRKWMGLDDEKAGRRYDAVEEIEKLAKERGVTISQFALAWVMAHPAVTAPIIGPRTLDQLEDNLRAAEIRLSGEEKEQVDRVVPPGTSLL</sequence>
<dbReference type="Proteomes" id="UP001332192">
    <property type="component" value="Chromosome"/>
</dbReference>
<gene>
    <name evidence="3" type="ORF">U7230_03360</name>
</gene>
<protein>
    <submittedName>
        <fullName evidence="3">Aldo/keto reductase</fullName>
    </submittedName>
</protein>
<keyword evidence="4" id="KW-1185">Reference proteome</keyword>
<evidence type="ECO:0000259" key="2">
    <source>
        <dbReference type="Pfam" id="PF00248"/>
    </source>
</evidence>